<keyword evidence="3" id="KW-0223">Dioxygenase</keyword>
<comment type="caution">
    <text evidence="5">The sequence shown here is derived from an EMBL/GenBank/DDBJ whole genome shotgun (WGS) entry which is preliminary data.</text>
</comment>
<dbReference type="Gene3D" id="3.10.450.50">
    <property type="match status" value="1"/>
</dbReference>
<evidence type="ECO:0000313" key="5">
    <source>
        <dbReference type="EMBL" id="GGB87494.1"/>
    </source>
</evidence>
<gene>
    <name evidence="5" type="ORF">GCM10011352_11810</name>
</gene>
<name>A0ABQ1K855_9GAMM</name>
<evidence type="ECO:0000256" key="2">
    <source>
        <dbReference type="ARBA" id="ARBA00022797"/>
    </source>
</evidence>
<keyword evidence="6" id="KW-1185">Reference proteome</keyword>
<keyword evidence="4" id="KW-0560">Oxidoreductase</keyword>
<evidence type="ECO:0000313" key="6">
    <source>
        <dbReference type="Proteomes" id="UP000629025"/>
    </source>
</evidence>
<dbReference type="RefSeq" id="WP_188746262.1">
    <property type="nucleotide sequence ID" value="NZ_BMIJ01000002.1"/>
</dbReference>
<dbReference type="Proteomes" id="UP000629025">
    <property type="component" value="Unassembled WGS sequence"/>
</dbReference>
<evidence type="ECO:0000256" key="1">
    <source>
        <dbReference type="ARBA" id="ARBA00009570"/>
    </source>
</evidence>
<dbReference type="Pfam" id="PF00866">
    <property type="entry name" value="Ring_hydroxyl_B"/>
    <property type="match status" value="1"/>
</dbReference>
<dbReference type="CDD" id="cd00667">
    <property type="entry name" value="ring_hydroxylating_dioxygenases_beta"/>
    <property type="match status" value="1"/>
</dbReference>
<accession>A0ABQ1K855</accession>
<keyword evidence="2" id="KW-0058">Aromatic hydrocarbons catabolism</keyword>
<reference evidence="6" key="1">
    <citation type="journal article" date="2019" name="Int. J. Syst. Evol. Microbiol.">
        <title>The Global Catalogue of Microorganisms (GCM) 10K type strain sequencing project: providing services to taxonomists for standard genome sequencing and annotation.</title>
        <authorList>
            <consortium name="The Broad Institute Genomics Platform"/>
            <consortium name="The Broad Institute Genome Sequencing Center for Infectious Disease"/>
            <person name="Wu L."/>
            <person name="Ma J."/>
        </authorList>
    </citation>
    <scope>NUCLEOTIDE SEQUENCE [LARGE SCALE GENOMIC DNA]</scope>
    <source>
        <strain evidence="6">CGMCC 1.15341</strain>
    </source>
</reference>
<evidence type="ECO:0000256" key="3">
    <source>
        <dbReference type="ARBA" id="ARBA00022964"/>
    </source>
</evidence>
<comment type="similarity">
    <text evidence="1">Belongs to the bacterial ring-hydroxylating dioxygenase beta subunit family.</text>
</comment>
<sequence length="158" mass="18254">MNENKRHLIENLMADYSAAIDSKDLERWPELFTEDGRYRVTNSEDYNQGYQHGAIWANSRGMLRDRISALREANVYEEQRYRHVSDAARLITEDEQNGTITVSSNFIVVRTMHTGDTQLFASGMYIDRIKFQDDSALFAERIVVCDSQKIDTLLAIPL</sequence>
<dbReference type="InterPro" id="IPR000391">
    <property type="entry name" value="Rng_hydr_dOase-bsu"/>
</dbReference>
<protein>
    <submittedName>
        <fullName evidence="5">Anthranilate 1,2-dioxygenase small subunit</fullName>
    </submittedName>
</protein>
<dbReference type="SUPFAM" id="SSF54427">
    <property type="entry name" value="NTF2-like"/>
    <property type="match status" value="1"/>
</dbReference>
<organism evidence="5 6">
    <name type="scientific">Marinobacterium zhoushanense</name>
    <dbReference type="NCBI Taxonomy" id="1679163"/>
    <lineage>
        <taxon>Bacteria</taxon>
        <taxon>Pseudomonadati</taxon>
        <taxon>Pseudomonadota</taxon>
        <taxon>Gammaproteobacteria</taxon>
        <taxon>Oceanospirillales</taxon>
        <taxon>Oceanospirillaceae</taxon>
        <taxon>Marinobacterium</taxon>
    </lineage>
</organism>
<dbReference type="InterPro" id="IPR032710">
    <property type="entry name" value="NTF2-like_dom_sf"/>
</dbReference>
<evidence type="ECO:0000256" key="4">
    <source>
        <dbReference type="ARBA" id="ARBA00023002"/>
    </source>
</evidence>
<proteinExistence type="inferred from homology"/>
<dbReference type="EMBL" id="BMIJ01000002">
    <property type="protein sequence ID" value="GGB87494.1"/>
    <property type="molecule type" value="Genomic_DNA"/>
</dbReference>